<evidence type="ECO:0000256" key="6">
    <source>
        <dbReference type="SAM" id="MobiDB-lite"/>
    </source>
</evidence>
<evidence type="ECO:0000256" key="1">
    <source>
        <dbReference type="ARBA" id="ARBA00004412"/>
    </source>
</evidence>
<keyword evidence="4" id="KW-0967">Endosome</keyword>
<evidence type="ECO:0000259" key="7">
    <source>
        <dbReference type="Pfam" id="PF04840"/>
    </source>
</evidence>
<feature type="region of interest" description="Disordered" evidence="6">
    <location>
        <begin position="1"/>
        <end position="45"/>
    </location>
</feature>
<dbReference type="Proteomes" id="UP001497623">
    <property type="component" value="Unassembled WGS sequence"/>
</dbReference>
<sequence length="494" mass="55265">MSRAENEEFWDQSDTSKNIGSFWDEDADQDTRWSTGATFSTPKSAVTVGSSKSETANISDTSLGSITDNISQPDALPGATIAKGMGKAIGEKLDLWKPPSVSIKWKPEQGSGSCLQCISKEEEIAQLKKRLETAYSRYNITLAPEDTVNKMMLAQPYSIESYRSKEDKLALIDAALATIDGSSILTTVLHLKNTTKKSIFNQEMRQRPAACRLYVSYLKERYEFSEAIDFLSMLGQIEEAAILRYQDSIRGKNSENKVKRLKNCIQTHFKDPALTLESRIVNGHLNLLERQMAIEANDSKDTSNRMMVEFPRVRSIIDQSLLTTLFYCCMYHWDTQETHQGSPLSIKKIHSISEHQFLWSVLRGRAKVKHWVLPHELDTLLSNRTLMGTIGAFTGMGNSGGRAVKSSLNVDQVVEMLASLGAPDSVLAAYIALADSVDMRLKMATNYKCHQAAVDVYVSQKDREALEKYMREIPQGSAEYVKAEAALKGGRWKN</sequence>
<dbReference type="InterPro" id="IPR038132">
    <property type="entry name" value="Vps16_C_sf"/>
</dbReference>
<dbReference type="GO" id="GO:0006886">
    <property type="term" value="P:intracellular protein transport"/>
    <property type="evidence" value="ECO:0007669"/>
    <property type="project" value="InterPro"/>
</dbReference>
<accession>A0AAV2QNI8</accession>
<dbReference type="PANTHER" id="PTHR13364:SF6">
    <property type="entry name" value="SPERMATOGENESIS-DEFECTIVE PROTEIN 39 HOMOLOG"/>
    <property type="match status" value="1"/>
</dbReference>
<comment type="caution">
    <text evidence="8">The sequence shown here is derived from an EMBL/GenBank/DDBJ whole genome shotgun (WGS) entry which is preliminary data.</text>
</comment>
<feature type="compositionally biased region" description="Polar residues" evidence="6">
    <location>
        <begin position="32"/>
        <end position="45"/>
    </location>
</feature>
<dbReference type="Pfam" id="PF04840">
    <property type="entry name" value="Vps16_C"/>
    <property type="match status" value="1"/>
</dbReference>
<gene>
    <name evidence="8" type="ORF">MNOR_LOCUS14907</name>
</gene>
<keyword evidence="5" id="KW-0968">Cytoplasmic vesicle</keyword>
<dbReference type="InterPro" id="IPR040057">
    <property type="entry name" value="Spe-39"/>
</dbReference>
<keyword evidence="9" id="KW-1185">Reference proteome</keyword>
<proteinExistence type="predicted"/>
<evidence type="ECO:0000256" key="3">
    <source>
        <dbReference type="ARBA" id="ARBA00004603"/>
    </source>
</evidence>
<dbReference type="EMBL" id="CAXKWB010009130">
    <property type="protein sequence ID" value="CAL4093580.1"/>
    <property type="molecule type" value="Genomic_DNA"/>
</dbReference>
<evidence type="ECO:0000256" key="5">
    <source>
        <dbReference type="ARBA" id="ARBA00023329"/>
    </source>
</evidence>
<comment type="subcellular location">
    <subcellularLocation>
        <location evidence="2">Cytoplasmic vesicle</location>
    </subcellularLocation>
    <subcellularLocation>
        <location evidence="1">Early endosome</location>
    </subcellularLocation>
    <subcellularLocation>
        <location evidence="3">Late endosome</location>
    </subcellularLocation>
</comment>
<evidence type="ECO:0000313" key="9">
    <source>
        <dbReference type="Proteomes" id="UP001497623"/>
    </source>
</evidence>
<dbReference type="Gene3D" id="1.10.150.780">
    <property type="entry name" value="Vps16, C-terminal region"/>
    <property type="match status" value="1"/>
</dbReference>
<dbReference type="AlphaFoldDB" id="A0AAV2QNI8"/>
<reference evidence="8 9" key="1">
    <citation type="submission" date="2024-05" db="EMBL/GenBank/DDBJ databases">
        <authorList>
            <person name="Wallberg A."/>
        </authorList>
    </citation>
    <scope>NUCLEOTIDE SEQUENCE [LARGE SCALE GENOMIC DNA]</scope>
</reference>
<protein>
    <recommendedName>
        <fullName evidence="7">Vps16 C-terminal domain-containing protein</fullName>
    </recommendedName>
</protein>
<organism evidence="8 9">
    <name type="scientific">Meganyctiphanes norvegica</name>
    <name type="common">Northern krill</name>
    <name type="synonym">Thysanopoda norvegica</name>
    <dbReference type="NCBI Taxonomy" id="48144"/>
    <lineage>
        <taxon>Eukaryota</taxon>
        <taxon>Metazoa</taxon>
        <taxon>Ecdysozoa</taxon>
        <taxon>Arthropoda</taxon>
        <taxon>Crustacea</taxon>
        <taxon>Multicrustacea</taxon>
        <taxon>Malacostraca</taxon>
        <taxon>Eumalacostraca</taxon>
        <taxon>Eucarida</taxon>
        <taxon>Euphausiacea</taxon>
        <taxon>Euphausiidae</taxon>
        <taxon>Meganyctiphanes</taxon>
    </lineage>
</organism>
<evidence type="ECO:0000313" key="8">
    <source>
        <dbReference type="EMBL" id="CAL4093580.1"/>
    </source>
</evidence>
<dbReference type="GO" id="GO:0005770">
    <property type="term" value="C:late endosome"/>
    <property type="evidence" value="ECO:0007669"/>
    <property type="project" value="UniProtKB-SubCell"/>
</dbReference>
<name>A0AAV2QNI8_MEGNR</name>
<dbReference type="InterPro" id="IPR006925">
    <property type="entry name" value="Vps16_C"/>
</dbReference>
<evidence type="ECO:0000256" key="2">
    <source>
        <dbReference type="ARBA" id="ARBA00004541"/>
    </source>
</evidence>
<dbReference type="GO" id="GO:0005769">
    <property type="term" value="C:early endosome"/>
    <property type="evidence" value="ECO:0007669"/>
    <property type="project" value="UniProtKB-SubCell"/>
</dbReference>
<dbReference type="PANTHER" id="PTHR13364">
    <property type="entry name" value="DEFECTIVE SPERMATOGENESIS PROTEIN 39"/>
    <property type="match status" value="1"/>
</dbReference>
<dbReference type="GO" id="GO:0007034">
    <property type="term" value="P:vacuolar transport"/>
    <property type="evidence" value="ECO:0007669"/>
    <property type="project" value="TreeGrafter"/>
</dbReference>
<dbReference type="GO" id="GO:0099023">
    <property type="term" value="C:vesicle tethering complex"/>
    <property type="evidence" value="ECO:0007669"/>
    <property type="project" value="UniProtKB-ARBA"/>
</dbReference>
<feature type="domain" description="Vps16 C-terminal" evidence="7">
    <location>
        <begin position="165"/>
        <end position="295"/>
    </location>
</feature>
<evidence type="ECO:0000256" key="4">
    <source>
        <dbReference type="ARBA" id="ARBA00022753"/>
    </source>
</evidence>